<proteinExistence type="predicted"/>
<evidence type="ECO:0000259" key="1">
    <source>
        <dbReference type="Pfam" id="PF00134"/>
    </source>
</evidence>
<evidence type="ECO:0000313" key="3">
    <source>
        <dbReference type="Proteomes" id="UP000078348"/>
    </source>
</evidence>
<organism evidence="2 3">
    <name type="scientific">Blastocystis sp. subtype 1 (strain ATCC 50177 / NandII)</name>
    <dbReference type="NCBI Taxonomy" id="478820"/>
    <lineage>
        <taxon>Eukaryota</taxon>
        <taxon>Sar</taxon>
        <taxon>Stramenopiles</taxon>
        <taxon>Bigyra</taxon>
        <taxon>Opalozoa</taxon>
        <taxon>Opalinata</taxon>
        <taxon>Blastocystidae</taxon>
        <taxon>Blastocystis</taxon>
    </lineage>
</organism>
<reference evidence="2 3" key="1">
    <citation type="submission" date="2016-05" db="EMBL/GenBank/DDBJ databases">
        <title>Nuclear genome of Blastocystis sp. subtype 1 NandII.</title>
        <authorList>
            <person name="Gentekaki E."/>
            <person name="Curtis B."/>
            <person name="Stairs C."/>
            <person name="Eme L."/>
            <person name="Herman E."/>
            <person name="Klimes V."/>
            <person name="Arias M.C."/>
            <person name="Elias M."/>
            <person name="Hilliou F."/>
            <person name="Klute M."/>
            <person name="Malik S.-B."/>
            <person name="Pightling A."/>
            <person name="Rachubinski R."/>
            <person name="Salas D."/>
            <person name="Schlacht A."/>
            <person name="Suga H."/>
            <person name="Archibald J."/>
            <person name="Ball S.G."/>
            <person name="Clark G."/>
            <person name="Dacks J."/>
            <person name="Van Der Giezen M."/>
            <person name="Tsaousis A."/>
            <person name="Roger A."/>
        </authorList>
    </citation>
    <scope>NUCLEOTIDE SEQUENCE [LARGE SCALE GENOMIC DNA]</scope>
    <source>
        <strain evidence="3">ATCC 50177 / NandII</strain>
    </source>
</reference>
<dbReference type="Pfam" id="PF00134">
    <property type="entry name" value="Cyclin_N"/>
    <property type="match status" value="1"/>
</dbReference>
<accession>A0A196SN34</accession>
<feature type="domain" description="Cyclin N-terminal" evidence="1">
    <location>
        <begin position="173"/>
        <end position="260"/>
    </location>
</feature>
<dbReference type="CDD" id="cd20540">
    <property type="entry name" value="CYCLIN_CCNY_like"/>
    <property type="match status" value="1"/>
</dbReference>
<dbReference type="OrthoDB" id="10250320at2759"/>
<evidence type="ECO:0000313" key="2">
    <source>
        <dbReference type="EMBL" id="OAO17274.1"/>
    </source>
</evidence>
<comment type="caution">
    <text evidence="2">The sequence shown here is derived from an EMBL/GenBank/DDBJ whole genome shotgun (WGS) entry which is preliminary data.</text>
</comment>
<dbReference type="InterPro" id="IPR036915">
    <property type="entry name" value="Cyclin-like_sf"/>
</dbReference>
<dbReference type="AlphaFoldDB" id="A0A196SN34"/>
<protein>
    <submittedName>
        <fullName evidence="2">Cyclin-Y-like protein</fullName>
    </submittedName>
</protein>
<dbReference type="PANTHER" id="PTHR14248">
    <property type="entry name" value="CYCLIN Y, ISOFORM A"/>
    <property type="match status" value="1"/>
</dbReference>
<dbReference type="STRING" id="478820.A0A196SN34"/>
<dbReference type="Proteomes" id="UP000078348">
    <property type="component" value="Unassembled WGS sequence"/>
</dbReference>
<dbReference type="SUPFAM" id="SSF47954">
    <property type="entry name" value="Cyclin-like"/>
    <property type="match status" value="1"/>
</dbReference>
<dbReference type="Gene3D" id="1.10.472.10">
    <property type="entry name" value="Cyclin-like"/>
    <property type="match status" value="1"/>
</dbReference>
<keyword evidence="3" id="KW-1185">Reference proteome</keyword>
<gene>
    <name evidence="2" type="ORF">AV274_0985</name>
</gene>
<dbReference type="InterPro" id="IPR006671">
    <property type="entry name" value="Cyclin_N"/>
</dbReference>
<sequence length="321" mass="36725">MGNRGSSPAENSFLQKSSFSSNMQSLDANNADKPELIEELCTPNIGDRKRLKYKTLSQRSVFQRPSGNINHPDNFDVLRRVSAVLSQYVAKGLQRWGISTDPDIENKYVYLDRSVFQNRQKARPNDPSIKYAESAFTKHNHLLSISLGNRPRSIPSFCFIPVERRYLVPSTNDIFSFLTGVFDRIRIPPECSLVTLIYVDRLISMKNISLLPCNWRPVTLCALLLASKVWPDNTPTNEDFCSVYPQFDQEGFNDLESMFITDIHLINSSTYAKYYFALRAIGEKANFRRRYNDLVHVQPEKSTSIERSTQKAAEELLSCSL</sequence>
<dbReference type="EMBL" id="LXWW01000037">
    <property type="protein sequence ID" value="OAO17274.1"/>
    <property type="molecule type" value="Genomic_DNA"/>
</dbReference>
<name>A0A196SN34_BLAHN</name>